<sequence length="149" mass="15901">MRIVMTSLAVLALVACNKPAETTTDANAVDTNMAMDENAAMDANLATPAGFQINETTWEFTREGKATTESIDASGNYVAWSGDKHIDHGTAVMKDDKACFTSAMDKEGEVCWTTSPVEIGASMDTTSDKGEKLTVKRVAFMAVPDAVKP</sequence>
<comment type="caution">
    <text evidence="2">The sequence shown here is derived from an EMBL/GenBank/DDBJ whole genome shotgun (WGS) entry which is preliminary data.</text>
</comment>
<keyword evidence="1" id="KW-0732">Signal</keyword>
<dbReference type="RefSeq" id="WP_235066147.1">
    <property type="nucleotide sequence ID" value="NZ_JAKFGM010000001.1"/>
</dbReference>
<dbReference type="PROSITE" id="PS51257">
    <property type="entry name" value="PROKAR_LIPOPROTEIN"/>
    <property type="match status" value="1"/>
</dbReference>
<evidence type="ECO:0000313" key="3">
    <source>
        <dbReference type="Proteomes" id="UP001139410"/>
    </source>
</evidence>
<dbReference type="Proteomes" id="UP001139410">
    <property type="component" value="Unassembled WGS sequence"/>
</dbReference>
<gene>
    <name evidence="2" type="ORF">LVY65_00975</name>
</gene>
<evidence type="ECO:0000256" key="1">
    <source>
        <dbReference type="SAM" id="SignalP"/>
    </source>
</evidence>
<evidence type="ECO:0008006" key="4">
    <source>
        <dbReference type="Google" id="ProtNLM"/>
    </source>
</evidence>
<proteinExistence type="predicted"/>
<dbReference type="AlphaFoldDB" id="A0A9X1U3X6"/>
<feature type="chain" id="PRO_5040997462" description="Lipoprotein" evidence="1">
    <location>
        <begin position="21"/>
        <end position="149"/>
    </location>
</feature>
<accession>A0A9X1U3X6</accession>
<protein>
    <recommendedName>
        <fullName evidence="4">Lipoprotein</fullName>
    </recommendedName>
</protein>
<organism evidence="2 3">
    <name type="scientific">Sphingomonas cremea</name>
    <dbReference type="NCBI Taxonomy" id="2904799"/>
    <lineage>
        <taxon>Bacteria</taxon>
        <taxon>Pseudomonadati</taxon>
        <taxon>Pseudomonadota</taxon>
        <taxon>Alphaproteobacteria</taxon>
        <taxon>Sphingomonadales</taxon>
        <taxon>Sphingomonadaceae</taxon>
        <taxon>Sphingomonas</taxon>
    </lineage>
</organism>
<name>A0A9X1U3X6_9SPHN</name>
<evidence type="ECO:0000313" key="2">
    <source>
        <dbReference type="EMBL" id="MCF2513641.1"/>
    </source>
</evidence>
<reference evidence="2" key="1">
    <citation type="submission" date="2022-01" db="EMBL/GenBank/DDBJ databases">
        <authorList>
            <person name="Jo J.-H."/>
            <person name="Im W.-T."/>
        </authorList>
    </citation>
    <scope>NUCLEOTIDE SEQUENCE</scope>
    <source>
        <strain evidence="2">G124</strain>
    </source>
</reference>
<keyword evidence="3" id="KW-1185">Reference proteome</keyword>
<dbReference type="EMBL" id="JAKFGM010000001">
    <property type="protein sequence ID" value="MCF2513641.1"/>
    <property type="molecule type" value="Genomic_DNA"/>
</dbReference>
<feature type="signal peptide" evidence="1">
    <location>
        <begin position="1"/>
        <end position="20"/>
    </location>
</feature>